<dbReference type="InterPro" id="IPR014001">
    <property type="entry name" value="Helicase_ATP-bd"/>
</dbReference>
<dbReference type="Gene3D" id="3.40.50.300">
    <property type="entry name" value="P-loop containing nucleotide triphosphate hydrolases"/>
    <property type="match status" value="2"/>
</dbReference>
<evidence type="ECO:0000313" key="8">
    <source>
        <dbReference type="EMBL" id="RFZ77600.1"/>
    </source>
</evidence>
<dbReference type="SUPFAM" id="SSF52540">
    <property type="entry name" value="P-loop containing nucleoside triphosphate hydrolases"/>
    <property type="match status" value="2"/>
</dbReference>
<dbReference type="InterPro" id="IPR003356">
    <property type="entry name" value="DNA_methylase_A-5"/>
</dbReference>
<dbReference type="InterPro" id="IPR002052">
    <property type="entry name" value="DNA_methylase_N6_adenine_CS"/>
</dbReference>
<dbReference type="SUPFAM" id="SSF53335">
    <property type="entry name" value="S-adenosyl-L-methionine-dependent methyltransferases"/>
    <property type="match status" value="1"/>
</dbReference>
<reference evidence="8 9" key="1">
    <citation type="submission" date="2018-07" db="EMBL/GenBank/DDBJ databases">
        <title>New species, Clostridium PI-S10-A1B.</title>
        <authorList>
            <person name="Krishna G."/>
            <person name="Summeta K."/>
            <person name="Shikha S."/>
            <person name="Prabhu P.B."/>
            <person name="Suresh K."/>
        </authorList>
    </citation>
    <scope>NUCLEOTIDE SEQUENCE [LARGE SCALE GENOMIC DNA]</scope>
    <source>
        <strain evidence="8 9">PI-S10-A1B</strain>
    </source>
</reference>
<dbReference type="InterPro" id="IPR027417">
    <property type="entry name" value="P-loop_NTPase"/>
</dbReference>
<evidence type="ECO:0000256" key="2">
    <source>
        <dbReference type="ARBA" id="ARBA00022603"/>
    </source>
</evidence>
<evidence type="ECO:0000259" key="7">
    <source>
        <dbReference type="PROSITE" id="PS51192"/>
    </source>
</evidence>
<sequence>MKYSYHTNTIPAQKRKELNDKVLYIIDSGETTVNGITPEDLFNAYTGDGGLHELSRSDYDNYSDYSRAKKEVENGQFFTPPALCEFITACLQVSQSDLVADLTCGMGNFFNFLPVESNLYGCELDIKAYKVAHYLYPAANMEHKDIRLYQPNIRFDYIVGNPPFHLRWWIEDGTEVLSHLFYCQKAASLLKPYGILALIVPQSFLADTFTDGTAIGELEERYRFLGQISLPSHAFAQVGVAQFPTKLQFWQRRPGKEEKNVLPYRTEYDGSLPFLTKLEQQASYFHDLLLRNAQAELEANRSRILLELAQTRNTSDGFRYQVEKLLYHIKAHPTTKKKHTKCCEYLHRFYTETQPEGMTYLEWSKVRLTEKKVLSYLTAALKRQNKMPEQDRVALVKQDYSFVYKAYSAKTRRQLTSDMRQPIPISTAVLENTPEHFPGYERLLRKKRQEYDVQNQKFAAMKEDENIAAWLSNFTLWDAENEESIQLNDIQRHDMNLILQKRYGLLQWEQGSGKTLAGIATGLYRMERQHIHSTWVISSAISIRNNWNVVLPNYGLSYVFVERLTDLEKIRPGDFVLLTLNKVSQYQKQLSHWVRLHGQKIQLVLDESDEITNPTSVRTKATLACFRRCRCKLLTTGTSTRNNISEFAPQQELLYNNSINMISWCNTLYHYERGSGDESGSLTDSNNPYYGEPIPAYKKGYLLFTASHLPEKVTVFGVGQRTQDIFNADILSDILEKTVITRTFEEVSGKDIKHIHQMPVRFSPEEKAVYQTAIDEFCTMRNNYFKSTGNSRKDSMMKLIQQIVLMLRISAAPDTVLEYQGDTPVKIMTALELAAEFPDEVVAIGVRHKVVLDSYAKAIQEYLPDRPLFVVTGSTTTFAKRRALRKTLRESKNGILLCTQQSLPSSVNFEFVNKIIIPELHYNNSGMSQFYFRFIRYTSTEDKDIYFITYAGSIESNLMQMVLVKEKLNLFMKGQDTDLDTIYERFDVDYDLLSLLMYQEKDEKGVFQIRWGEQNIA</sequence>
<evidence type="ECO:0000256" key="6">
    <source>
        <dbReference type="ARBA" id="ARBA00047942"/>
    </source>
</evidence>
<evidence type="ECO:0000256" key="1">
    <source>
        <dbReference type="ARBA" id="ARBA00011900"/>
    </source>
</evidence>
<dbReference type="GO" id="GO:0008170">
    <property type="term" value="F:N-methyltransferase activity"/>
    <property type="evidence" value="ECO:0007669"/>
    <property type="project" value="InterPro"/>
</dbReference>
<dbReference type="InterPro" id="IPR051537">
    <property type="entry name" value="DNA_Adenine_Mtase"/>
</dbReference>
<dbReference type="InterPro" id="IPR029063">
    <property type="entry name" value="SAM-dependent_MTases_sf"/>
</dbReference>
<dbReference type="PROSITE" id="PS51192">
    <property type="entry name" value="HELICASE_ATP_BIND_1"/>
    <property type="match status" value="1"/>
</dbReference>
<gene>
    <name evidence="8" type="ORF">DS742_17445</name>
</gene>
<dbReference type="Pfam" id="PF00176">
    <property type="entry name" value="SNF2-rel_dom"/>
    <property type="match status" value="1"/>
</dbReference>
<dbReference type="GO" id="GO:0003677">
    <property type="term" value="F:DNA binding"/>
    <property type="evidence" value="ECO:0007669"/>
    <property type="project" value="InterPro"/>
</dbReference>
<dbReference type="PRINTS" id="PR00507">
    <property type="entry name" value="N12N6MTFRASE"/>
</dbReference>
<proteinExistence type="predicted"/>
<dbReference type="AlphaFoldDB" id="A0A3E2N9K4"/>
<comment type="caution">
    <text evidence="8">The sequence shown here is derived from an EMBL/GenBank/DDBJ whole genome shotgun (WGS) entry which is preliminary data.</text>
</comment>
<evidence type="ECO:0000256" key="3">
    <source>
        <dbReference type="ARBA" id="ARBA00022679"/>
    </source>
</evidence>
<dbReference type="EC" id="2.1.1.72" evidence="1"/>
<dbReference type="EMBL" id="QOHO01000057">
    <property type="protein sequence ID" value="RFZ77600.1"/>
    <property type="molecule type" value="Genomic_DNA"/>
</dbReference>
<comment type="catalytic activity">
    <reaction evidence="6">
        <text>a 2'-deoxyadenosine in DNA + S-adenosyl-L-methionine = an N(6)-methyl-2'-deoxyadenosine in DNA + S-adenosyl-L-homocysteine + H(+)</text>
        <dbReference type="Rhea" id="RHEA:15197"/>
        <dbReference type="Rhea" id="RHEA-COMP:12418"/>
        <dbReference type="Rhea" id="RHEA-COMP:12419"/>
        <dbReference type="ChEBI" id="CHEBI:15378"/>
        <dbReference type="ChEBI" id="CHEBI:57856"/>
        <dbReference type="ChEBI" id="CHEBI:59789"/>
        <dbReference type="ChEBI" id="CHEBI:90615"/>
        <dbReference type="ChEBI" id="CHEBI:90616"/>
        <dbReference type="EC" id="2.1.1.72"/>
    </reaction>
</comment>
<dbReference type="PANTHER" id="PTHR42933">
    <property type="entry name" value="SLR6095 PROTEIN"/>
    <property type="match status" value="1"/>
</dbReference>
<keyword evidence="5" id="KW-0680">Restriction system</keyword>
<organism evidence="8 9">
    <name type="scientific">Lacrimispora amygdalina</name>
    <dbReference type="NCBI Taxonomy" id="253257"/>
    <lineage>
        <taxon>Bacteria</taxon>
        <taxon>Bacillati</taxon>
        <taxon>Bacillota</taxon>
        <taxon>Clostridia</taxon>
        <taxon>Lachnospirales</taxon>
        <taxon>Lachnospiraceae</taxon>
        <taxon>Lacrimispora</taxon>
    </lineage>
</organism>
<dbReference type="CDD" id="cd02440">
    <property type="entry name" value="AdoMet_MTases"/>
    <property type="match status" value="1"/>
</dbReference>
<name>A0A3E2N9K4_9FIRM</name>
<dbReference type="Proteomes" id="UP000260680">
    <property type="component" value="Unassembled WGS sequence"/>
</dbReference>
<dbReference type="GO" id="GO:0032259">
    <property type="term" value="P:methylation"/>
    <property type="evidence" value="ECO:0007669"/>
    <property type="project" value="UniProtKB-KW"/>
</dbReference>
<dbReference type="OrthoDB" id="9815272at2"/>
<protein>
    <recommendedName>
        <fullName evidence="1">site-specific DNA-methyltransferase (adenine-specific)</fullName>
        <ecNumber evidence="1">2.1.1.72</ecNumber>
    </recommendedName>
</protein>
<dbReference type="Gene3D" id="3.40.50.150">
    <property type="entry name" value="Vaccinia Virus protein VP39"/>
    <property type="match status" value="1"/>
</dbReference>
<keyword evidence="4" id="KW-0949">S-adenosyl-L-methionine</keyword>
<dbReference type="Pfam" id="PF02384">
    <property type="entry name" value="N6_Mtase"/>
    <property type="match status" value="1"/>
</dbReference>
<dbReference type="RefSeq" id="WP_117418263.1">
    <property type="nucleotide sequence ID" value="NZ_QOHO01000057.1"/>
</dbReference>
<keyword evidence="3" id="KW-0808">Transferase</keyword>
<feature type="domain" description="Helicase ATP-binding" evidence="7">
    <location>
        <begin position="495"/>
        <end position="657"/>
    </location>
</feature>
<accession>A0A3E2N9K4</accession>
<dbReference type="PROSITE" id="PS00092">
    <property type="entry name" value="N6_MTASE"/>
    <property type="match status" value="1"/>
</dbReference>
<dbReference type="GO" id="GO:0009007">
    <property type="term" value="F:site-specific DNA-methyltransferase (adenine-specific) activity"/>
    <property type="evidence" value="ECO:0007669"/>
    <property type="project" value="UniProtKB-EC"/>
</dbReference>
<dbReference type="PANTHER" id="PTHR42933:SF1">
    <property type="entry name" value="SITE-SPECIFIC DNA-METHYLTRANSFERASE (ADENINE-SPECIFIC)"/>
    <property type="match status" value="1"/>
</dbReference>
<evidence type="ECO:0000313" key="9">
    <source>
        <dbReference type="Proteomes" id="UP000260680"/>
    </source>
</evidence>
<dbReference type="InterPro" id="IPR000330">
    <property type="entry name" value="SNF2_N"/>
</dbReference>
<dbReference type="SMART" id="SM00487">
    <property type="entry name" value="DEXDc"/>
    <property type="match status" value="1"/>
</dbReference>
<evidence type="ECO:0000256" key="4">
    <source>
        <dbReference type="ARBA" id="ARBA00022691"/>
    </source>
</evidence>
<keyword evidence="2 8" id="KW-0489">Methyltransferase</keyword>
<evidence type="ECO:0000256" key="5">
    <source>
        <dbReference type="ARBA" id="ARBA00022747"/>
    </source>
</evidence>
<dbReference type="GO" id="GO:0009307">
    <property type="term" value="P:DNA restriction-modification system"/>
    <property type="evidence" value="ECO:0007669"/>
    <property type="project" value="UniProtKB-KW"/>
</dbReference>